<organism evidence="2 3">
    <name type="scientific">Aeromonas media</name>
    <dbReference type="NCBI Taxonomy" id="651"/>
    <lineage>
        <taxon>Bacteria</taxon>
        <taxon>Pseudomonadati</taxon>
        <taxon>Pseudomonadota</taxon>
        <taxon>Gammaproteobacteria</taxon>
        <taxon>Aeromonadales</taxon>
        <taxon>Aeromonadaceae</taxon>
        <taxon>Aeromonas</taxon>
    </lineage>
</organism>
<keyword evidence="3" id="KW-1185">Reference proteome</keyword>
<proteinExistence type="predicted"/>
<gene>
    <name evidence="2" type="ORF">E4188_22360</name>
</gene>
<dbReference type="EMBL" id="CP038449">
    <property type="protein sequence ID" value="QJT41245.1"/>
    <property type="molecule type" value="Genomic_DNA"/>
</dbReference>
<accession>A0ABX6P0R1</accession>
<protein>
    <submittedName>
        <fullName evidence="2">Uncharacterized protein</fullName>
    </submittedName>
</protein>
<name>A0ABX6P0R1_AERME</name>
<dbReference type="Proteomes" id="UP000502657">
    <property type="component" value="Plasmid pAeme5"/>
</dbReference>
<evidence type="ECO:0000313" key="3">
    <source>
        <dbReference type="Proteomes" id="UP000502657"/>
    </source>
</evidence>
<feature type="region of interest" description="Disordered" evidence="1">
    <location>
        <begin position="1"/>
        <end position="25"/>
    </location>
</feature>
<reference evidence="2 3" key="1">
    <citation type="submission" date="2019-03" db="EMBL/GenBank/DDBJ databases">
        <title>Novel transposon Tn6433 accelerates the dissemination of tet(E) in Aeromonas from aerobic biofilm under oxytetracycline stress.</title>
        <authorList>
            <person name="Shi Y."/>
            <person name="Tian Z."/>
            <person name="Zhang Y."/>
            <person name="Zhang H."/>
            <person name="Yang M."/>
        </authorList>
    </citation>
    <scope>NUCLEOTIDE SEQUENCE [LARGE SCALE GENOMIC DNA]</scope>
    <source>
        <strain evidence="2 3">R50-22</strain>
        <plasmid evidence="3">paeme5</plasmid>
    </source>
</reference>
<sequence>MEAAVERKTPGRQQQKGQQYKPSTGHAKFNFDATSGLVERFFQNGAARVANSFIRVGTLLRMVANDEQNHAKISDWLDDVYSVAQREVATDKEALSVLADGQDLSCIELNPPQPAEPLVFYINHPKLIRFFNLLNDIDKLAYMTDKLWYLGLVTDEQREMSNKKLMYPINATADHFLRVTDVARRKGGSYTPEAFIELLNEEKDVRSFITTHFGGEEYANQVALIKSRVGMF</sequence>
<feature type="compositionally biased region" description="Polar residues" evidence="1">
    <location>
        <begin position="11"/>
        <end position="22"/>
    </location>
</feature>
<evidence type="ECO:0000256" key="1">
    <source>
        <dbReference type="SAM" id="MobiDB-lite"/>
    </source>
</evidence>
<evidence type="ECO:0000313" key="2">
    <source>
        <dbReference type="EMBL" id="QJT41245.1"/>
    </source>
</evidence>
<keyword evidence="2" id="KW-0614">Plasmid</keyword>
<geneLocation type="plasmid" evidence="3">
    <name>paeme5</name>
</geneLocation>